<sequence>MPTFLQISYNILLSLKKQIPSTPQKHKTKKLNKVSISNKKLRREIEDSLLKKGLKITYILIKQMR</sequence>
<organism evidence="1 2">
    <name type="scientific">Xenorhabdus bovienii str. kraussei Quebec</name>
    <dbReference type="NCBI Taxonomy" id="1398203"/>
    <lineage>
        <taxon>Bacteria</taxon>
        <taxon>Pseudomonadati</taxon>
        <taxon>Pseudomonadota</taxon>
        <taxon>Gammaproteobacteria</taxon>
        <taxon>Enterobacterales</taxon>
        <taxon>Morganellaceae</taxon>
        <taxon>Xenorhabdus</taxon>
    </lineage>
</organism>
<name>A0A077PLJ3_XENBV</name>
<evidence type="ECO:0000313" key="2">
    <source>
        <dbReference type="Proteomes" id="UP000028500"/>
    </source>
</evidence>
<dbReference type="EMBL" id="CBSY010000278">
    <property type="protein sequence ID" value="CDH21948.1"/>
    <property type="molecule type" value="Genomic_DNA"/>
</dbReference>
<evidence type="ECO:0000313" key="1">
    <source>
        <dbReference type="EMBL" id="CDH21948.1"/>
    </source>
</evidence>
<gene>
    <name evidence="1" type="ORF">XBKQ1_850010</name>
</gene>
<dbReference type="Proteomes" id="UP000028500">
    <property type="component" value="Unassembled WGS sequence"/>
</dbReference>
<dbReference type="HOGENOM" id="CLU_2848855_0_0_6"/>
<accession>A0A077PLJ3</accession>
<dbReference type="AlphaFoldDB" id="A0A077PLJ3"/>
<reference evidence="1" key="1">
    <citation type="submission" date="2013-07" db="EMBL/GenBank/DDBJ databases">
        <title>Sub-species coevolution in mutualistic symbiosis.</title>
        <authorList>
            <person name="Murfin K."/>
            <person name="Klassen J."/>
            <person name="Lee M."/>
            <person name="Forst S."/>
            <person name="Stock P."/>
            <person name="Goodrich-Blair H."/>
        </authorList>
    </citation>
    <scope>NUCLEOTIDE SEQUENCE [LARGE SCALE GENOMIC DNA]</scope>
    <source>
        <strain evidence="1">Kraussei Quebec</strain>
    </source>
</reference>
<proteinExistence type="predicted"/>
<protein>
    <submittedName>
        <fullName evidence="1">Uncharacterized protein</fullName>
    </submittedName>
</protein>
<comment type="caution">
    <text evidence="1">The sequence shown here is derived from an EMBL/GenBank/DDBJ whole genome shotgun (WGS) entry which is preliminary data.</text>
</comment>
<keyword evidence="2" id="KW-1185">Reference proteome</keyword>